<sequence length="127" mass="14163">MWVHRSCLQTHQKRASDPITDGCEPPCVAGNLNSGPLQEQSVLLTTEPSITPAPHYGICIWASLNFSPIHCLLAPKLSVNTPLTQGKQCACEKARQSLFFPTSIHTFPSRSFPYVVNRFMLKYIVYS</sequence>
<evidence type="ECO:0000313" key="1">
    <source>
        <dbReference type="EMBL" id="EDM03409.1"/>
    </source>
</evidence>
<proteinExistence type="predicted"/>
<protein>
    <submittedName>
        <fullName evidence="1">RCG61825</fullName>
    </submittedName>
</protein>
<accession>A6HBK4</accession>
<dbReference type="AlphaFoldDB" id="A6HBK4"/>
<dbReference type="EMBL" id="CH473947">
    <property type="protein sequence ID" value="EDM03409.1"/>
    <property type="molecule type" value="Genomic_DNA"/>
</dbReference>
<dbReference type="Proteomes" id="UP000234681">
    <property type="component" value="Chromosome 6"/>
</dbReference>
<reference evidence="2" key="1">
    <citation type="submission" date="2005-09" db="EMBL/GenBank/DDBJ databases">
        <authorList>
            <person name="Mural R.J."/>
            <person name="Li P.W."/>
            <person name="Adams M.D."/>
            <person name="Amanatides P.G."/>
            <person name="Baden-Tillson H."/>
            <person name="Barnstead M."/>
            <person name="Chin S.H."/>
            <person name="Dew I."/>
            <person name="Evans C.A."/>
            <person name="Ferriera S."/>
            <person name="Flanigan M."/>
            <person name="Fosler C."/>
            <person name="Glodek A."/>
            <person name="Gu Z."/>
            <person name="Holt R.A."/>
            <person name="Jennings D."/>
            <person name="Kraft C.L."/>
            <person name="Lu F."/>
            <person name="Nguyen T."/>
            <person name="Nusskern D.R."/>
            <person name="Pfannkoch C.M."/>
            <person name="Sitter C."/>
            <person name="Sutton G.G."/>
            <person name="Venter J.C."/>
            <person name="Wang Z."/>
            <person name="Woodage T."/>
            <person name="Zheng X.H."/>
            <person name="Zhong F."/>
        </authorList>
    </citation>
    <scope>NUCLEOTIDE SEQUENCE [LARGE SCALE GENOMIC DNA]</scope>
    <source>
        <strain>BN</strain>
        <strain evidence="2">Sprague-Dawley</strain>
    </source>
</reference>
<evidence type="ECO:0000313" key="2">
    <source>
        <dbReference type="Proteomes" id="UP000234681"/>
    </source>
</evidence>
<organism evidence="1 2">
    <name type="scientific">Rattus norvegicus</name>
    <name type="common">Rat</name>
    <dbReference type="NCBI Taxonomy" id="10116"/>
    <lineage>
        <taxon>Eukaryota</taxon>
        <taxon>Metazoa</taxon>
        <taxon>Chordata</taxon>
        <taxon>Craniata</taxon>
        <taxon>Vertebrata</taxon>
        <taxon>Euteleostomi</taxon>
        <taxon>Mammalia</taxon>
        <taxon>Eutheria</taxon>
        <taxon>Euarchontoglires</taxon>
        <taxon>Glires</taxon>
        <taxon>Rodentia</taxon>
        <taxon>Myomorpha</taxon>
        <taxon>Muroidea</taxon>
        <taxon>Muridae</taxon>
        <taxon>Murinae</taxon>
        <taxon>Rattus</taxon>
    </lineage>
</organism>
<gene>
    <name evidence="1" type="ORF">rCG_61825</name>
</gene>
<name>A6HBK4_RAT</name>